<feature type="transmembrane region" description="Helical" evidence="1">
    <location>
        <begin position="35"/>
        <end position="54"/>
    </location>
</feature>
<evidence type="ECO:0000313" key="2">
    <source>
        <dbReference type="EMBL" id="MEZ8719757.1"/>
    </source>
</evidence>
<evidence type="ECO:0000256" key="1">
    <source>
        <dbReference type="SAM" id="Phobius"/>
    </source>
</evidence>
<keyword evidence="1" id="KW-0472">Membrane</keyword>
<accession>A0ABV4MRL8</accession>
<reference evidence="2 3" key="1">
    <citation type="journal article" date="2024" name="ISME J.">
        <title>Tailless and filamentous prophages are predominant in marine Vibrio.</title>
        <authorList>
            <person name="Steensen K."/>
            <person name="Seneca J."/>
            <person name="Bartlau N."/>
            <person name="Yu X.A."/>
            <person name="Hussain F.A."/>
            <person name="Polz M.F."/>
        </authorList>
    </citation>
    <scope>NUCLEOTIDE SEQUENCE [LARGE SCALE GENOMIC DNA]</scope>
    <source>
        <strain evidence="2 3">10N.239.312.F12</strain>
    </source>
</reference>
<comment type="caution">
    <text evidence="2">The sequence shown here is derived from an EMBL/GenBank/DDBJ whole genome shotgun (WGS) entry which is preliminary data.</text>
</comment>
<evidence type="ECO:0000313" key="3">
    <source>
        <dbReference type="Proteomes" id="UP001570071"/>
    </source>
</evidence>
<protein>
    <submittedName>
        <fullName evidence="2">Uncharacterized protein</fullName>
    </submittedName>
</protein>
<dbReference type="RefSeq" id="WP_048667570.1">
    <property type="nucleotide sequence ID" value="NZ_JBFSSG010000001.1"/>
</dbReference>
<sequence length="104" mass="11791">MEILAKRKILVPHWHIPLVTAVCLISGLWVDSLMIVGIGIFFAGLQCSIFLPIWKEAANEKDKRFLAYVSETKFITFWYYALPVVAIILAAMAVVTKLIYGMEM</sequence>
<gene>
    <name evidence="2" type="ORF">AB6D66_01670</name>
</gene>
<keyword evidence="1" id="KW-1133">Transmembrane helix</keyword>
<feature type="transmembrane region" description="Helical" evidence="1">
    <location>
        <begin position="75"/>
        <end position="100"/>
    </location>
</feature>
<name>A0ABV4MRL8_9VIBR</name>
<dbReference type="EMBL" id="JBFSSG010000001">
    <property type="protein sequence ID" value="MEZ8719757.1"/>
    <property type="molecule type" value="Genomic_DNA"/>
</dbReference>
<organism evidence="2 3">
    <name type="scientific">Vibrio pomeroyi</name>
    <dbReference type="NCBI Taxonomy" id="198832"/>
    <lineage>
        <taxon>Bacteria</taxon>
        <taxon>Pseudomonadati</taxon>
        <taxon>Pseudomonadota</taxon>
        <taxon>Gammaproteobacteria</taxon>
        <taxon>Vibrionales</taxon>
        <taxon>Vibrionaceae</taxon>
        <taxon>Vibrio</taxon>
    </lineage>
</organism>
<dbReference type="Proteomes" id="UP001570071">
    <property type="component" value="Unassembled WGS sequence"/>
</dbReference>
<proteinExistence type="predicted"/>
<feature type="transmembrane region" description="Helical" evidence="1">
    <location>
        <begin position="12"/>
        <end position="29"/>
    </location>
</feature>
<keyword evidence="3" id="KW-1185">Reference proteome</keyword>
<keyword evidence="1" id="KW-0812">Transmembrane</keyword>